<dbReference type="SUPFAM" id="SSF55729">
    <property type="entry name" value="Acyl-CoA N-acyltransferases (Nat)"/>
    <property type="match status" value="1"/>
</dbReference>
<dbReference type="GO" id="GO:0008999">
    <property type="term" value="F:protein-N-terminal-alanine acetyltransferase activity"/>
    <property type="evidence" value="ECO:0007669"/>
    <property type="project" value="TreeGrafter"/>
</dbReference>
<evidence type="ECO:0000256" key="2">
    <source>
        <dbReference type="ARBA" id="ARBA00023315"/>
    </source>
</evidence>
<dbReference type="PANTHER" id="PTHR43792">
    <property type="entry name" value="GNAT FAMILY, PUTATIVE (AFU_ORTHOLOGUE AFUA_3G00765)-RELATED-RELATED"/>
    <property type="match status" value="1"/>
</dbReference>
<evidence type="ECO:0000256" key="1">
    <source>
        <dbReference type="ARBA" id="ARBA00022679"/>
    </source>
</evidence>
<dbReference type="Pfam" id="PF13302">
    <property type="entry name" value="Acetyltransf_3"/>
    <property type="match status" value="1"/>
</dbReference>
<dbReference type="GO" id="GO:0005737">
    <property type="term" value="C:cytoplasm"/>
    <property type="evidence" value="ECO:0007669"/>
    <property type="project" value="TreeGrafter"/>
</dbReference>
<evidence type="ECO:0000256" key="3">
    <source>
        <dbReference type="ARBA" id="ARBA00038502"/>
    </source>
</evidence>
<reference evidence="5 6" key="1">
    <citation type="submission" date="2018-10" db="EMBL/GenBank/DDBJ databases">
        <title>Genomic Encyclopedia of Archaeal and Bacterial Type Strains, Phase II (KMG-II): from individual species to whole genera.</title>
        <authorList>
            <person name="Goeker M."/>
        </authorList>
    </citation>
    <scope>NUCLEOTIDE SEQUENCE [LARGE SCALE GENOMIC DNA]</scope>
    <source>
        <strain evidence="5 6">DSM 14954</strain>
    </source>
</reference>
<name>A0A660KV35_9ACTN</name>
<dbReference type="InterPro" id="IPR016181">
    <property type="entry name" value="Acyl_CoA_acyltransferase"/>
</dbReference>
<protein>
    <submittedName>
        <fullName evidence="5">Ribosomal-protein-alanine N-acetyltransferase</fullName>
    </submittedName>
</protein>
<dbReference type="Gene3D" id="3.40.630.30">
    <property type="match status" value="1"/>
</dbReference>
<organism evidence="5 6">
    <name type="scientific">Solirubrobacter pauli</name>
    <dbReference type="NCBI Taxonomy" id="166793"/>
    <lineage>
        <taxon>Bacteria</taxon>
        <taxon>Bacillati</taxon>
        <taxon>Actinomycetota</taxon>
        <taxon>Thermoleophilia</taxon>
        <taxon>Solirubrobacterales</taxon>
        <taxon>Solirubrobacteraceae</taxon>
        <taxon>Solirubrobacter</taxon>
    </lineage>
</organism>
<evidence type="ECO:0000313" key="6">
    <source>
        <dbReference type="Proteomes" id="UP000278962"/>
    </source>
</evidence>
<dbReference type="EMBL" id="RBIL01000003">
    <property type="protein sequence ID" value="RKQ84918.1"/>
    <property type="molecule type" value="Genomic_DNA"/>
</dbReference>
<dbReference type="OrthoDB" id="5242221at2"/>
<dbReference type="InterPro" id="IPR051531">
    <property type="entry name" value="N-acetyltransferase"/>
</dbReference>
<accession>A0A660KV35</accession>
<evidence type="ECO:0000259" key="4">
    <source>
        <dbReference type="PROSITE" id="PS51186"/>
    </source>
</evidence>
<dbReference type="InterPro" id="IPR000182">
    <property type="entry name" value="GNAT_dom"/>
</dbReference>
<dbReference type="Proteomes" id="UP000278962">
    <property type="component" value="Unassembled WGS sequence"/>
</dbReference>
<comment type="caution">
    <text evidence="5">The sequence shown here is derived from an EMBL/GenBank/DDBJ whole genome shotgun (WGS) entry which is preliminary data.</text>
</comment>
<dbReference type="RefSeq" id="WP_121258715.1">
    <property type="nucleotide sequence ID" value="NZ_RBIL01000003.1"/>
</dbReference>
<comment type="similarity">
    <text evidence="3">Belongs to the acetyltransferase family. RimJ subfamily.</text>
</comment>
<sequence length="172" mass="19794">MDRVVLTTPTLDDEDEFLTANHLSRAFHRPWAYNPLTPDDYRSYVRALGPRKVGYFARRRSDRALLGWLNLSEIVRGNFHSAYLGYCGYAAHTGQGYMTEALALVLREAFVTQHLHRVEANIQPGNGPSIALVKRLGFELEGMSPRYLKIGGRWRDHERWALRAETWRGRHG</sequence>
<evidence type="ECO:0000313" key="5">
    <source>
        <dbReference type="EMBL" id="RKQ84918.1"/>
    </source>
</evidence>
<dbReference type="AlphaFoldDB" id="A0A660KV35"/>
<dbReference type="PANTHER" id="PTHR43792:SF8">
    <property type="entry name" value="[RIBOSOMAL PROTEIN US5]-ALANINE N-ACETYLTRANSFERASE"/>
    <property type="match status" value="1"/>
</dbReference>
<dbReference type="PROSITE" id="PS51186">
    <property type="entry name" value="GNAT"/>
    <property type="match status" value="1"/>
</dbReference>
<proteinExistence type="inferred from homology"/>
<gene>
    <name evidence="5" type="ORF">C8N24_6549</name>
</gene>
<keyword evidence="6" id="KW-1185">Reference proteome</keyword>
<keyword evidence="2" id="KW-0012">Acyltransferase</keyword>
<keyword evidence="1 5" id="KW-0808">Transferase</keyword>
<feature type="domain" description="N-acetyltransferase" evidence="4">
    <location>
        <begin position="4"/>
        <end position="165"/>
    </location>
</feature>